<name>A0A074ZF98_OPIVI</name>
<organism evidence="1 2">
    <name type="scientific">Opisthorchis viverrini</name>
    <name type="common">Southeast Asian liver fluke</name>
    <dbReference type="NCBI Taxonomy" id="6198"/>
    <lineage>
        <taxon>Eukaryota</taxon>
        <taxon>Metazoa</taxon>
        <taxon>Spiralia</taxon>
        <taxon>Lophotrochozoa</taxon>
        <taxon>Platyhelminthes</taxon>
        <taxon>Trematoda</taxon>
        <taxon>Digenea</taxon>
        <taxon>Opisthorchiida</taxon>
        <taxon>Opisthorchiata</taxon>
        <taxon>Opisthorchiidae</taxon>
        <taxon>Opisthorchis</taxon>
    </lineage>
</organism>
<gene>
    <name evidence="1" type="ORF">T265_06712</name>
</gene>
<protein>
    <submittedName>
        <fullName evidence="1">Uncharacterized protein</fullName>
    </submittedName>
</protein>
<dbReference type="KEGG" id="ovi:T265_06712"/>
<evidence type="ECO:0000313" key="2">
    <source>
        <dbReference type="Proteomes" id="UP000054324"/>
    </source>
</evidence>
<accession>A0A074ZF98</accession>
<dbReference type="GeneID" id="20320891"/>
<reference evidence="1 2" key="1">
    <citation type="submission" date="2013-11" db="EMBL/GenBank/DDBJ databases">
        <title>Opisthorchis viverrini - life in the bile duct.</title>
        <authorList>
            <person name="Young N.D."/>
            <person name="Nagarajan N."/>
            <person name="Lin S.J."/>
            <person name="Korhonen P.K."/>
            <person name="Jex A.R."/>
            <person name="Hall R.S."/>
            <person name="Safavi-Hemami H."/>
            <person name="Kaewkong W."/>
            <person name="Bertrand D."/>
            <person name="Gao S."/>
            <person name="Seet Q."/>
            <person name="Wongkham S."/>
            <person name="Teh B.T."/>
            <person name="Wongkham C."/>
            <person name="Intapan P.M."/>
            <person name="Maleewong W."/>
            <person name="Yang X."/>
            <person name="Hu M."/>
            <person name="Wang Z."/>
            <person name="Hofmann A."/>
            <person name="Sternberg P.W."/>
            <person name="Tan P."/>
            <person name="Wang J."/>
            <person name="Gasser R.B."/>
        </authorList>
    </citation>
    <scope>NUCLEOTIDE SEQUENCE [LARGE SCALE GENOMIC DNA]</scope>
</reference>
<proteinExistence type="predicted"/>
<dbReference type="CTD" id="20320891"/>
<evidence type="ECO:0000313" key="1">
    <source>
        <dbReference type="EMBL" id="KER25961.1"/>
    </source>
</evidence>
<dbReference type="EMBL" id="KL596761">
    <property type="protein sequence ID" value="KER25961.1"/>
    <property type="molecule type" value="Genomic_DNA"/>
</dbReference>
<dbReference type="Proteomes" id="UP000054324">
    <property type="component" value="Unassembled WGS sequence"/>
</dbReference>
<dbReference type="RefSeq" id="XP_009170310.1">
    <property type="nucleotide sequence ID" value="XM_009172046.1"/>
</dbReference>
<sequence length="104" mass="12189">MGVVAKTMQYLYTVEASTERANMGEFHLMDMDGDVIDRSGRQKWNPELFTERRSTNSRFEQVNARYGQASCRPMWYRIIIPVVELRDESICAVCWSLSGVRFWL</sequence>
<dbReference type="AlphaFoldDB" id="A0A074ZF98"/>
<keyword evidence="2" id="KW-1185">Reference proteome</keyword>